<evidence type="ECO:0000256" key="3">
    <source>
        <dbReference type="ARBA" id="ARBA00022692"/>
    </source>
</evidence>
<dbReference type="InterPro" id="IPR013106">
    <property type="entry name" value="Ig_V-set"/>
</dbReference>
<dbReference type="InterPro" id="IPR051713">
    <property type="entry name" value="T-cell_Activation_Regulation"/>
</dbReference>
<dbReference type="PANTHER" id="PTHR25466">
    <property type="entry name" value="T-LYMPHOCYTE ACTIVATION ANTIGEN"/>
    <property type="match status" value="1"/>
</dbReference>
<keyword evidence="2" id="KW-1003">Cell membrane</keyword>
<feature type="domain" description="Immunoglobulin V-set" evidence="13">
    <location>
        <begin position="66"/>
        <end position="143"/>
    </location>
</feature>
<reference evidence="15" key="1">
    <citation type="submission" date="2025-08" db="UniProtKB">
        <authorList>
            <consortium name="RefSeq"/>
        </authorList>
    </citation>
    <scope>IDENTIFICATION</scope>
</reference>
<keyword evidence="9" id="KW-0325">Glycoprotein</keyword>
<dbReference type="Gene3D" id="2.60.40.10">
    <property type="entry name" value="Immunoglobulins"/>
    <property type="match status" value="2"/>
</dbReference>
<evidence type="ECO:0000256" key="7">
    <source>
        <dbReference type="ARBA" id="ARBA00023157"/>
    </source>
</evidence>
<proteinExistence type="predicted"/>
<organism evidence="14 15">
    <name type="scientific">Erinaceus europaeus</name>
    <name type="common">Western European hedgehog</name>
    <dbReference type="NCBI Taxonomy" id="9365"/>
    <lineage>
        <taxon>Eukaryota</taxon>
        <taxon>Metazoa</taxon>
        <taxon>Chordata</taxon>
        <taxon>Craniata</taxon>
        <taxon>Vertebrata</taxon>
        <taxon>Euteleostomi</taxon>
        <taxon>Mammalia</taxon>
        <taxon>Eutheria</taxon>
        <taxon>Laurasiatheria</taxon>
        <taxon>Eulipotyphla</taxon>
        <taxon>Erinaceidae</taxon>
        <taxon>Erinaceinae</taxon>
        <taxon>Erinaceus</taxon>
    </lineage>
</organism>
<keyword evidence="5 12" id="KW-1133">Transmembrane helix</keyword>
<keyword evidence="10" id="KW-0393">Immunoglobulin domain</keyword>
<dbReference type="GeneID" id="103125711"/>
<comment type="subcellular location">
    <subcellularLocation>
        <location evidence="1">Cell membrane</location>
        <topology evidence="1">Single-pass type I membrane protein</topology>
    </subcellularLocation>
</comment>
<evidence type="ECO:0000256" key="6">
    <source>
        <dbReference type="ARBA" id="ARBA00023136"/>
    </source>
</evidence>
<evidence type="ECO:0000256" key="2">
    <source>
        <dbReference type="ARBA" id="ARBA00022475"/>
    </source>
</evidence>
<dbReference type="SUPFAM" id="SSF48726">
    <property type="entry name" value="Immunoglobulin"/>
    <property type="match status" value="1"/>
</dbReference>
<dbReference type="RefSeq" id="XP_060054270.1">
    <property type="nucleotide sequence ID" value="XM_060198287.1"/>
</dbReference>
<gene>
    <name evidence="15" type="primary">CD86</name>
</gene>
<keyword evidence="3 12" id="KW-0812">Transmembrane</keyword>
<protein>
    <submittedName>
        <fullName evidence="15">T-lymphocyte activation antigen CD86 isoform X1</fullName>
    </submittedName>
</protein>
<dbReference type="Pfam" id="PF07686">
    <property type="entry name" value="V-set"/>
    <property type="match status" value="1"/>
</dbReference>
<dbReference type="InterPro" id="IPR037677">
    <property type="entry name" value="CD86_IgV"/>
</dbReference>
<feature type="transmembrane region" description="Helical" evidence="12">
    <location>
        <begin position="283"/>
        <end position="303"/>
    </location>
</feature>
<evidence type="ECO:0000313" key="14">
    <source>
        <dbReference type="Proteomes" id="UP001652624"/>
    </source>
</evidence>
<evidence type="ECO:0000256" key="12">
    <source>
        <dbReference type="SAM" id="Phobius"/>
    </source>
</evidence>
<evidence type="ECO:0000256" key="1">
    <source>
        <dbReference type="ARBA" id="ARBA00004251"/>
    </source>
</evidence>
<dbReference type="SMART" id="SM00406">
    <property type="entry name" value="IGv"/>
    <property type="match status" value="1"/>
</dbReference>
<dbReference type="PANTHER" id="PTHR25466:SF2">
    <property type="entry name" value="T-LYMPHOCYTE ACTIVATION ANTIGEN CD86"/>
    <property type="match status" value="1"/>
</dbReference>
<evidence type="ECO:0000256" key="4">
    <source>
        <dbReference type="ARBA" id="ARBA00022729"/>
    </source>
</evidence>
<evidence type="ECO:0000313" key="15">
    <source>
        <dbReference type="RefSeq" id="XP_060054270.1"/>
    </source>
</evidence>
<evidence type="ECO:0000256" key="5">
    <source>
        <dbReference type="ARBA" id="ARBA00022989"/>
    </source>
</evidence>
<feature type="region of interest" description="Disordered" evidence="11">
    <location>
        <begin position="9"/>
        <end position="41"/>
    </location>
</feature>
<keyword evidence="6 12" id="KW-0472">Membrane</keyword>
<dbReference type="InterPro" id="IPR036179">
    <property type="entry name" value="Ig-like_dom_sf"/>
</dbReference>
<sequence>MAIEKEVFTGVEGFAPPSTLTGTNTDNTEKQGHSQSLGQQQKQARWILNARRVNAAVKTQAYFNETGELPCQFKNPQNRSLNEMILFLQDQKNQVLFELYNGIEKTSNVHDSYKGRTSFDQNTWTLQLHNVQIKDRGTYYCFIHHKRSTGLMLIHQMISELSVIANYSQPEIKPLSNITENPDIINLTCSSIHGYPDPVDMWFLIKTENSTNVPETSMVKSQNNITGLYDVSISLSFPVPHGASSINISCILQPEPTVAQLHSPPLIIDIELPETVLPDAENILWKVAVPAILVTMCVMVLFLRKRKKKQSGLSETIQVDGGERENNGSQKDVQIPDIPTEAQHIINILKIAESHKNATHS</sequence>
<keyword evidence="4" id="KW-0732">Signal</keyword>
<keyword evidence="14" id="KW-1185">Reference proteome</keyword>
<keyword evidence="8" id="KW-0675">Receptor</keyword>
<feature type="region of interest" description="Disordered" evidence="11">
    <location>
        <begin position="313"/>
        <end position="336"/>
    </location>
</feature>
<accession>A0ABM3XZM2</accession>
<evidence type="ECO:0000256" key="11">
    <source>
        <dbReference type="SAM" id="MobiDB-lite"/>
    </source>
</evidence>
<dbReference type="InterPro" id="IPR013783">
    <property type="entry name" value="Ig-like_fold"/>
</dbReference>
<dbReference type="CDD" id="cd16087">
    <property type="entry name" value="IgV_CD86"/>
    <property type="match status" value="1"/>
</dbReference>
<dbReference type="Proteomes" id="UP001652624">
    <property type="component" value="Chromosome 9"/>
</dbReference>
<evidence type="ECO:0000256" key="8">
    <source>
        <dbReference type="ARBA" id="ARBA00023170"/>
    </source>
</evidence>
<keyword evidence="7" id="KW-1015">Disulfide bond</keyword>
<evidence type="ECO:0000259" key="13">
    <source>
        <dbReference type="SMART" id="SM00406"/>
    </source>
</evidence>
<name>A0ABM3XZM2_ERIEU</name>
<evidence type="ECO:0000256" key="9">
    <source>
        <dbReference type="ARBA" id="ARBA00023180"/>
    </source>
</evidence>
<evidence type="ECO:0000256" key="10">
    <source>
        <dbReference type="ARBA" id="ARBA00023319"/>
    </source>
</evidence>